<dbReference type="RefSeq" id="WP_104409167.1">
    <property type="nucleotide sequence ID" value="NZ_PTIS01000002.1"/>
</dbReference>
<dbReference type="PANTHER" id="PTHR33434">
    <property type="entry name" value="DEGV DOMAIN-CONTAINING PROTEIN DR_1986-RELATED"/>
    <property type="match status" value="1"/>
</dbReference>
<dbReference type="AlphaFoldDB" id="A0A2S6FZV6"/>
<reference evidence="2 3" key="1">
    <citation type="submission" date="2018-02" db="EMBL/GenBank/DDBJ databases">
        <title>Genomic Encyclopedia of Archaeal and Bacterial Type Strains, Phase II (KMG-II): from individual species to whole genera.</title>
        <authorList>
            <person name="Goeker M."/>
        </authorList>
    </citation>
    <scope>NUCLEOTIDE SEQUENCE [LARGE SCALE GENOMIC DNA]</scope>
    <source>
        <strain evidence="2 3">DSM 15099</strain>
    </source>
</reference>
<sequence>MEVEILTDSTSYIPKGILNKLGINMVSLNIIFEDKSYKESDMKNEDFYNIMDERGIPTSSQPSVNDMYGQMKRVVEKGNSLLCIFLSSHMSGTFSTANMVKDMILEEYKDAKIDILDSESNSMQLGFAVIVAARAGKEGKSLEEVKNIAKDNIKRSRFLFIPDNLEYLRKGGRIGGASSLIGNMFKIIPVLTVKNGKTTVLTKIRTKKKALLTLVDKMVQDISKYEIGEVVVHHINCKDDAVKLAHIIKEKINIDIDICDIGPVIGMHVGPGAMGIVYYTKKDMK</sequence>
<dbReference type="GO" id="GO:0008289">
    <property type="term" value="F:lipid binding"/>
    <property type="evidence" value="ECO:0007669"/>
    <property type="project" value="UniProtKB-KW"/>
</dbReference>
<dbReference type="Gene3D" id="3.30.1180.10">
    <property type="match status" value="1"/>
</dbReference>
<dbReference type="EMBL" id="PTIS01000002">
    <property type="protein sequence ID" value="PPK49142.1"/>
    <property type="molecule type" value="Genomic_DNA"/>
</dbReference>
<dbReference type="STRING" id="37659.GCA_000703125_01651"/>
<protein>
    <submittedName>
        <fullName evidence="2">DegV family protein with EDD domain</fullName>
    </submittedName>
</protein>
<dbReference type="InterPro" id="IPR003797">
    <property type="entry name" value="DegV"/>
</dbReference>
<accession>A0A2S6FZV6</accession>
<dbReference type="NCBIfam" id="TIGR00762">
    <property type="entry name" value="DegV"/>
    <property type="match status" value="1"/>
</dbReference>
<dbReference type="Pfam" id="PF02645">
    <property type="entry name" value="DegV"/>
    <property type="match status" value="1"/>
</dbReference>
<proteinExistence type="predicted"/>
<gene>
    <name evidence="2" type="ORF">BD821_10255</name>
</gene>
<dbReference type="SUPFAM" id="SSF82549">
    <property type="entry name" value="DAK1/DegV-like"/>
    <property type="match status" value="1"/>
</dbReference>
<dbReference type="OrthoDB" id="9780216at2"/>
<organism evidence="2 3">
    <name type="scientific">Clostridium algidicarnis DSM 15099</name>
    <dbReference type="NCBI Taxonomy" id="1121295"/>
    <lineage>
        <taxon>Bacteria</taxon>
        <taxon>Bacillati</taxon>
        <taxon>Bacillota</taxon>
        <taxon>Clostridia</taxon>
        <taxon>Eubacteriales</taxon>
        <taxon>Clostridiaceae</taxon>
        <taxon>Clostridium</taxon>
    </lineage>
</organism>
<dbReference type="InterPro" id="IPR043168">
    <property type="entry name" value="DegV_C"/>
</dbReference>
<dbReference type="Gene3D" id="3.40.50.10440">
    <property type="entry name" value="Dihydroxyacetone kinase, domain 1"/>
    <property type="match status" value="1"/>
</dbReference>
<dbReference type="Gene3D" id="2.20.28.50">
    <property type="entry name" value="degv family protein"/>
    <property type="match status" value="1"/>
</dbReference>
<name>A0A2S6FZV6_9CLOT</name>
<dbReference type="Proteomes" id="UP000239863">
    <property type="component" value="Unassembled WGS sequence"/>
</dbReference>
<dbReference type="InterPro" id="IPR050270">
    <property type="entry name" value="DegV_domain_contain"/>
</dbReference>
<comment type="caution">
    <text evidence="2">The sequence shown here is derived from an EMBL/GenBank/DDBJ whole genome shotgun (WGS) entry which is preliminary data.</text>
</comment>
<evidence type="ECO:0000313" key="2">
    <source>
        <dbReference type="EMBL" id="PPK49142.1"/>
    </source>
</evidence>
<evidence type="ECO:0000313" key="3">
    <source>
        <dbReference type="Proteomes" id="UP000239863"/>
    </source>
</evidence>
<dbReference type="PANTHER" id="PTHR33434:SF2">
    <property type="entry name" value="FATTY ACID-BINDING PROTEIN TM_1468"/>
    <property type="match status" value="1"/>
</dbReference>
<dbReference type="PROSITE" id="PS51482">
    <property type="entry name" value="DEGV"/>
    <property type="match status" value="1"/>
</dbReference>
<evidence type="ECO:0000256" key="1">
    <source>
        <dbReference type="ARBA" id="ARBA00023121"/>
    </source>
</evidence>
<keyword evidence="1" id="KW-0446">Lipid-binding</keyword>